<accession>A0ABN7X278</accession>
<comment type="caution">
    <text evidence="1">The sequence shown here is derived from an EMBL/GenBank/DDBJ whole genome shotgun (WGS) entry which is preliminary data.</text>
</comment>
<dbReference type="EMBL" id="CAJVQB010077462">
    <property type="protein sequence ID" value="CAG8844889.1"/>
    <property type="molecule type" value="Genomic_DNA"/>
</dbReference>
<sequence length="70" mass="7571">PCKRQNASDETLELESSSKFKGTSELGLVKYVRTRALVPISTLLYYSSIFDGSKVDRGNQVSGSGSIELG</sequence>
<dbReference type="Proteomes" id="UP000789901">
    <property type="component" value="Unassembled WGS sequence"/>
</dbReference>
<feature type="non-terminal residue" evidence="1">
    <location>
        <position position="70"/>
    </location>
</feature>
<proteinExistence type="predicted"/>
<reference evidence="1 2" key="1">
    <citation type="submission" date="2021-06" db="EMBL/GenBank/DDBJ databases">
        <authorList>
            <person name="Kallberg Y."/>
            <person name="Tangrot J."/>
            <person name="Rosling A."/>
        </authorList>
    </citation>
    <scope>NUCLEOTIDE SEQUENCE [LARGE SCALE GENOMIC DNA]</scope>
    <source>
        <strain evidence="1 2">120-4 pot B 10/14</strain>
    </source>
</reference>
<evidence type="ECO:0000313" key="1">
    <source>
        <dbReference type="EMBL" id="CAG8844889.1"/>
    </source>
</evidence>
<name>A0ABN7X278_GIGMA</name>
<feature type="non-terminal residue" evidence="1">
    <location>
        <position position="1"/>
    </location>
</feature>
<organism evidence="1 2">
    <name type="scientific">Gigaspora margarita</name>
    <dbReference type="NCBI Taxonomy" id="4874"/>
    <lineage>
        <taxon>Eukaryota</taxon>
        <taxon>Fungi</taxon>
        <taxon>Fungi incertae sedis</taxon>
        <taxon>Mucoromycota</taxon>
        <taxon>Glomeromycotina</taxon>
        <taxon>Glomeromycetes</taxon>
        <taxon>Diversisporales</taxon>
        <taxon>Gigasporaceae</taxon>
        <taxon>Gigaspora</taxon>
    </lineage>
</organism>
<protein>
    <submittedName>
        <fullName evidence="1">20312_t:CDS:1</fullName>
    </submittedName>
</protein>
<keyword evidence="2" id="KW-1185">Reference proteome</keyword>
<evidence type="ECO:0000313" key="2">
    <source>
        <dbReference type="Proteomes" id="UP000789901"/>
    </source>
</evidence>
<gene>
    <name evidence="1" type="ORF">GMARGA_LOCUS37350</name>
</gene>